<accession>A0ABQ3Y3E3</accession>
<organism evidence="1 2">
    <name type="scientific">Paractinoplanes deccanensis</name>
    <dbReference type="NCBI Taxonomy" id="113561"/>
    <lineage>
        <taxon>Bacteria</taxon>
        <taxon>Bacillati</taxon>
        <taxon>Actinomycetota</taxon>
        <taxon>Actinomycetes</taxon>
        <taxon>Micromonosporales</taxon>
        <taxon>Micromonosporaceae</taxon>
        <taxon>Paractinoplanes</taxon>
    </lineage>
</organism>
<sequence>MKAALQRLTTSTYSYTVTGDYWYGQKYHASGTHDSPAGKDSRTVVISGGEEAGTCKLIVIGDDTYENCTGSGRWVHADLTRLKPTSDYYLADPKDSGGVARLMAALHSARRLGPGKYEGEARLEVTAGLLTYVPVGAPYFRFERGGLWVSYTLTTDARGDVATIRTVFDTAKNTGVSTTTSFRNIGKPVQITKPARVTELRRSLYDK</sequence>
<protein>
    <recommendedName>
        <fullName evidence="3">Lipoprotein</fullName>
    </recommendedName>
</protein>
<evidence type="ECO:0008006" key="3">
    <source>
        <dbReference type="Google" id="ProtNLM"/>
    </source>
</evidence>
<gene>
    <name evidence="1" type="ORF">Ade02nite_31580</name>
</gene>
<evidence type="ECO:0000313" key="1">
    <source>
        <dbReference type="EMBL" id="GID74517.1"/>
    </source>
</evidence>
<dbReference type="Gene3D" id="2.50.20.20">
    <property type="match status" value="1"/>
</dbReference>
<reference evidence="1 2" key="1">
    <citation type="submission" date="2021-01" db="EMBL/GenBank/DDBJ databases">
        <title>Whole genome shotgun sequence of Actinoplanes deccanensis NBRC 13994.</title>
        <authorList>
            <person name="Komaki H."/>
            <person name="Tamura T."/>
        </authorList>
    </citation>
    <scope>NUCLEOTIDE SEQUENCE [LARGE SCALE GENOMIC DNA]</scope>
    <source>
        <strain evidence="1 2">NBRC 13994</strain>
    </source>
</reference>
<evidence type="ECO:0000313" key="2">
    <source>
        <dbReference type="Proteomes" id="UP000609879"/>
    </source>
</evidence>
<name>A0ABQ3Y3E3_9ACTN</name>
<keyword evidence="2" id="KW-1185">Reference proteome</keyword>
<comment type="caution">
    <text evidence="1">The sequence shown here is derived from an EMBL/GenBank/DDBJ whole genome shotgun (WGS) entry which is preliminary data.</text>
</comment>
<proteinExistence type="predicted"/>
<dbReference type="EMBL" id="BOMI01000061">
    <property type="protein sequence ID" value="GID74517.1"/>
    <property type="molecule type" value="Genomic_DNA"/>
</dbReference>
<dbReference type="Proteomes" id="UP000609879">
    <property type="component" value="Unassembled WGS sequence"/>
</dbReference>